<feature type="transmembrane region" description="Helical" evidence="1">
    <location>
        <begin position="104"/>
        <end position="127"/>
    </location>
</feature>
<comment type="caution">
    <text evidence="2">The sequence shown here is derived from an EMBL/GenBank/DDBJ whole genome shotgun (WGS) entry which is preliminary data.</text>
</comment>
<evidence type="ECO:0000313" key="3">
    <source>
        <dbReference type="Proteomes" id="UP001363010"/>
    </source>
</evidence>
<keyword evidence="3" id="KW-1185">Reference proteome</keyword>
<evidence type="ECO:0000313" key="2">
    <source>
        <dbReference type="EMBL" id="MEJ8825581.1"/>
    </source>
</evidence>
<dbReference type="RefSeq" id="WP_340366609.1">
    <property type="nucleotide sequence ID" value="NZ_JBBKZV010000023.1"/>
</dbReference>
<organism evidence="2 3">
    <name type="scientific">Variovorax humicola</name>
    <dbReference type="NCBI Taxonomy" id="1769758"/>
    <lineage>
        <taxon>Bacteria</taxon>
        <taxon>Pseudomonadati</taxon>
        <taxon>Pseudomonadota</taxon>
        <taxon>Betaproteobacteria</taxon>
        <taxon>Burkholderiales</taxon>
        <taxon>Comamonadaceae</taxon>
        <taxon>Variovorax</taxon>
    </lineage>
</organism>
<keyword evidence="1" id="KW-0472">Membrane</keyword>
<feature type="transmembrane region" description="Helical" evidence="1">
    <location>
        <begin position="44"/>
        <end position="66"/>
    </location>
</feature>
<dbReference type="EMBL" id="JBBKZV010000023">
    <property type="protein sequence ID" value="MEJ8825581.1"/>
    <property type="molecule type" value="Genomic_DNA"/>
</dbReference>
<accession>A0ABU8W6A2</accession>
<sequence length="237" mass="24287">MANLWPWLAVAGLGAFHGLNPSSGWMLAAAWGMRSRNRTQALRALLPIAAGHAASVALVVAAVAFGVVMDRVVRQVLAGGLMLLAAGVHLSGRAPAAARGPAGHIGLALWSFMMSTAHGAGLMLVPALAPLCMGDGAARQGTALDSLWLALAAVGIHTVAMLAVTGLVASGVCRGFDALAAIAHGQRSQDLDARLPLVVHRFAQAGAQAVLKVRDRVLARQENVASRESPGPMDVRG</sequence>
<dbReference type="Proteomes" id="UP001363010">
    <property type="component" value="Unassembled WGS sequence"/>
</dbReference>
<feature type="transmembrane region" description="Helical" evidence="1">
    <location>
        <begin position="72"/>
        <end position="92"/>
    </location>
</feature>
<proteinExistence type="predicted"/>
<keyword evidence="1" id="KW-0812">Transmembrane</keyword>
<gene>
    <name evidence="2" type="ORF">WKW80_26740</name>
</gene>
<keyword evidence="1" id="KW-1133">Transmembrane helix</keyword>
<evidence type="ECO:0000256" key="1">
    <source>
        <dbReference type="SAM" id="Phobius"/>
    </source>
</evidence>
<protein>
    <submittedName>
        <fullName evidence="2">Uncharacterized protein</fullName>
    </submittedName>
</protein>
<name>A0ABU8W6A2_9BURK</name>
<feature type="transmembrane region" description="Helical" evidence="1">
    <location>
        <begin position="147"/>
        <end position="169"/>
    </location>
</feature>
<feature type="transmembrane region" description="Helical" evidence="1">
    <location>
        <begin position="6"/>
        <end position="32"/>
    </location>
</feature>
<reference evidence="2 3" key="1">
    <citation type="submission" date="2024-03" db="EMBL/GenBank/DDBJ databases">
        <title>Novel species of the genus Variovorax.</title>
        <authorList>
            <person name="Liu Q."/>
            <person name="Xin Y.-H."/>
        </authorList>
    </citation>
    <scope>NUCLEOTIDE SEQUENCE [LARGE SCALE GENOMIC DNA]</scope>
    <source>
        <strain evidence="2 3">KACC 18501</strain>
    </source>
</reference>